<comment type="caution">
    <text evidence="1">The sequence shown here is derived from an EMBL/GenBank/DDBJ whole genome shotgun (WGS) entry which is preliminary data.</text>
</comment>
<dbReference type="AlphaFoldDB" id="A0A4C1UZY9"/>
<dbReference type="Proteomes" id="UP000299102">
    <property type="component" value="Unassembled WGS sequence"/>
</dbReference>
<name>A0A4C1UZY9_EUMVA</name>
<proteinExistence type="predicted"/>
<keyword evidence="2" id="KW-1185">Reference proteome</keyword>
<protein>
    <submittedName>
        <fullName evidence="1">Uncharacterized protein</fullName>
    </submittedName>
</protein>
<sequence>MSFYTKSYQITGCVPRLSRGSVRCPDAVANSDTDFNAEPIVIHDSYTLRYRLTPDRNSPHEFADADGVALDADLVSGRFDEAQSGGRLETIRVHTSCTYDELRNLRFTVYTLYYSEDHLQRTELHMAAILTVI</sequence>
<gene>
    <name evidence="1" type="ORF">EVAR_21082_1</name>
</gene>
<dbReference type="EMBL" id="BGZK01000254">
    <property type="protein sequence ID" value="GBP32048.1"/>
    <property type="molecule type" value="Genomic_DNA"/>
</dbReference>
<reference evidence="1 2" key="1">
    <citation type="journal article" date="2019" name="Commun. Biol.">
        <title>The bagworm genome reveals a unique fibroin gene that provides high tensile strength.</title>
        <authorList>
            <person name="Kono N."/>
            <person name="Nakamura H."/>
            <person name="Ohtoshi R."/>
            <person name="Tomita M."/>
            <person name="Numata K."/>
            <person name="Arakawa K."/>
        </authorList>
    </citation>
    <scope>NUCLEOTIDE SEQUENCE [LARGE SCALE GENOMIC DNA]</scope>
</reference>
<accession>A0A4C1UZY9</accession>
<organism evidence="1 2">
    <name type="scientific">Eumeta variegata</name>
    <name type="common">Bagworm moth</name>
    <name type="synonym">Eumeta japonica</name>
    <dbReference type="NCBI Taxonomy" id="151549"/>
    <lineage>
        <taxon>Eukaryota</taxon>
        <taxon>Metazoa</taxon>
        <taxon>Ecdysozoa</taxon>
        <taxon>Arthropoda</taxon>
        <taxon>Hexapoda</taxon>
        <taxon>Insecta</taxon>
        <taxon>Pterygota</taxon>
        <taxon>Neoptera</taxon>
        <taxon>Endopterygota</taxon>
        <taxon>Lepidoptera</taxon>
        <taxon>Glossata</taxon>
        <taxon>Ditrysia</taxon>
        <taxon>Tineoidea</taxon>
        <taxon>Psychidae</taxon>
        <taxon>Oiketicinae</taxon>
        <taxon>Eumeta</taxon>
    </lineage>
</organism>
<evidence type="ECO:0000313" key="1">
    <source>
        <dbReference type="EMBL" id="GBP32048.1"/>
    </source>
</evidence>
<evidence type="ECO:0000313" key="2">
    <source>
        <dbReference type="Proteomes" id="UP000299102"/>
    </source>
</evidence>